<keyword evidence="3" id="KW-1185">Reference proteome</keyword>
<dbReference type="PATRIC" id="fig|92706.3.peg.1955"/>
<feature type="transmembrane region" description="Helical" evidence="1">
    <location>
        <begin position="221"/>
        <end position="239"/>
    </location>
</feature>
<sequence length="243" mass="24795">MSGFLNPPATPHIRTATASIATAVAVALSVFAAALIPGSALYSVLTAGGVALGAASGIAALRHRGGLRFFQWLSALGGIIILLIGIVVAIAKVGASAKLGALGLMASYYLMPSAALACYVGGLGQLPAKWMAPAFMATAGASAAGWFSLGADTGFERFLIAVAAVFSLMGCVYPVWGCVVKRPRQVAAWLVALAALVLGALMLFMVCMVVAPGVLWLQPTTVAWGFMIAGVLATVAGLWPRRF</sequence>
<feature type="transmembrane region" description="Helical" evidence="1">
    <location>
        <begin position="12"/>
        <end position="34"/>
    </location>
</feature>
<keyword evidence="1" id="KW-0812">Transmembrane</keyword>
<organism evidence="2 3">
    <name type="scientific">[Brevibacterium] flavum</name>
    <dbReference type="NCBI Taxonomy" id="92706"/>
    <lineage>
        <taxon>Bacteria</taxon>
        <taxon>Bacillati</taxon>
        <taxon>Actinomycetota</taxon>
        <taxon>Actinomycetes</taxon>
        <taxon>Mycobacteriales</taxon>
        <taxon>Corynebacteriaceae</taxon>
        <taxon>Corynebacterium</taxon>
    </lineage>
</organism>
<feature type="transmembrane region" description="Helical" evidence="1">
    <location>
        <begin position="40"/>
        <end position="61"/>
    </location>
</feature>
<dbReference type="RefSeq" id="WP_003861720.1">
    <property type="nucleotide sequence ID" value="NZ_CP011309.1"/>
</dbReference>
<keyword evidence="1" id="KW-1133">Transmembrane helix</keyword>
<keyword evidence="1" id="KW-0472">Membrane</keyword>
<evidence type="ECO:0000313" key="3">
    <source>
        <dbReference type="Proteomes" id="UP000034037"/>
    </source>
</evidence>
<evidence type="ECO:0000256" key="1">
    <source>
        <dbReference type="SAM" id="Phobius"/>
    </source>
</evidence>
<feature type="transmembrane region" description="Helical" evidence="1">
    <location>
        <begin position="101"/>
        <end position="123"/>
    </location>
</feature>
<feature type="transmembrane region" description="Helical" evidence="1">
    <location>
        <begin position="188"/>
        <end position="215"/>
    </location>
</feature>
<proteinExistence type="predicted"/>
<dbReference type="HOGENOM" id="CLU_1140867_0_0_11"/>
<dbReference type="EMBL" id="CP011309">
    <property type="protein sequence ID" value="AKF27744.1"/>
    <property type="molecule type" value="Genomic_DNA"/>
</dbReference>
<feature type="transmembrane region" description="Helical" evidence="1">
    <location>
        <begin position="73"/>
        <end position="95"/>
    </location>
</feature>
<name>A0A0F6SRD0_9CORY</name>
<feature type="transmembrane region" description="Helical" evidence="1">
    <location>
        <begin position="155"/>
        <end position="176"/>
    </location>
</feature>
<feature type="transmembrane region" description="Helical" evidence="1">
    <location>
        <begin position="130"/>
        <end position="149"/>
    </location>
</feature>
<dbReference type="AlphaFoldDB" id="A0A0F6SRD0"/>
<reference evidence="2 3" key="1">
    <citation type="submission" date="2015-04" db="EMBL/GenBank/DDBJ databases">
        <title>Complete Genome Sequence of Brevibacterium flavum ATCC 15168.</title>
        <authorList>
            <person name="Ahn J."/>
            <person name="Park G."/>
            <person name="Jeon W."/>
            <person name="Jang Y."/>
            <person name="Jang M."/>
            <person name="Lee H."/>
            <person name="Lee H."/>
        </authorList>
    </citation>
    <scope>NUCLEOTIDE SEQUENCE [LARGE SCALE GENOMIC DNA]</scope>
    <source>
        <strain evidence="2 3">ATCC 15168</strain>
    </source>
</reference>
<protein>
    <submittedName>
        <fullName evidence="2">Uncharacterized protein</fullName>
    </submittedName>
</protein>
<evidence type="ECO:0000313" key="2">
    <source>
        <dbReference type="EMBL" id="AKF27744.1"/>
    </source>
</evidence>
<dbReference type="Proteomes" id="UP000034037">
    <property type="component" value="Chromosome"/>
</dbReference>
<gene>
    <name evidence="2" type="ORF">YH66_09380</name>
</gene>
<accession>A0A0F6SRD0</accession>